<accession>A0A087FYS4</accession>
<gene>
    <name evidence="2" type="ORF">AALP_AAs59328U000100</name>
</gene>
<evidence type="ECO:0000313" key="3">
    <source>
        <dbReference type="Proteomes" id="UP000029120"/>
    </source>
</evidence>
<evidence type="ECO:0000256" key="1">
    <source>
        <dbReference type="SAM" id="SignalP"/>
    </source>
</evidence>
<sequence>MMTNFPPSSSLLSFTLGFTISILNAETSHFSADSYGFQYGIFQRRRCCRILPGGLYFDTANVVESYSSSVGSYVLPLTHHRLYYGTWLHRNKRHTRRFCVKGVTNEPTLEEWSLMAKISDKLHVLIMDATALLGHLGWNRAPLGSLFQVEIGKEGSFLSLYLLNKKLTVEIDDQN</sequence>
<dbReference type="EMBL" id="KL985680">
    <property type="protein sequence ID" value="KFK22776.1"/>
    <property type="molecule type" value="Genomic_DNA"/>
</dbReference>
<name>A0A087FYS4_ARAAL</name>
<evidence type="ECO:0000313" key="2">
    <source>
        <dbReference type="EMBL" id="KFK22776.1"/>
    </source>
</evidence>
<feature type="signal peptide" evidence="1">
    <location>
        <begin position="1"/>
        <end position="25"/>
    </location>
</feature>
<feature type="non-terminal residue" evidence="2">
    <location>
        <position position="175"/>
    </location>
</feature>
<dbReference type="Gramene" id="KFK22776">
    <property type="protein sequence ID" value="KFK22776"/>
    <property type="gene ID" value="AALP_AAs59328U000100"/>
</dbReference>
<keyword evidence="1" id="KW-0732">Signal</keyword>
<proteinExistence type="predicted"/>
<dbReference type="Proteomes" id="UP000029120">
    <property type="component" value="Unassembled WGS sequence"/>
</dbReference>
<protein>
    <submittedName>
        <fullName evidence="2">Uncharacterized protein</fullName>
    </submittedName>
</protein>
<reference evidence="3" key="1">
    <citation type="journal article" date="2015" name="Nat. Plants">
        <title>Genome expansion of Arabis alpina linked with retrotransposition and reduced symmetric DNA methylation.</title>
        <authorList>
            <person name="Willing E.M."/>
            <person name="Rawat V."/>
            <person name="Mandakova T."/>
            <person name="Maumus F."/>
            <person name="James G.V."/>
            <person name="Nordstroem K.J."/>
            <person name="Becker C."/>
            <person name="Warthmann N."/>
            <person name="Chica C."/>
            <person name="Szarzynska B."/>
            <person name="Zytnicki M."/>
            <person name="Albani M.C."/>
            <person name="Kiefer C."/>
            <person name="Bergonzi S."/>
            <person name="Castaings L."/>
            <person name="Mateos J.L."/>
            <person name="Berns M.C."/>
            <person name="Bujdoso N."/>
            <person name="Piofczyk T."/>
            <person name="de Lorenzo L."/>
            <person name="Barrero-Sicilia C."/>
            <person name="Mateos I."/>
            <person name="Piednoel M."/>
            <person name="Hagmann J."/>
            <person name="Chen-Min-Tao R."/>
            <person name="Iglesias-Fernandez R."/>
            <person name="Schuster S.C."/>
            <person name="Alonso-Blanco C."/>
            <person name="Roudier F."/>
            <person name="Carbonero P."/>
            <person name="Paz-Ares J."/>
            <person name="Davis S.J."/>
            <person name="Pecinka A."/>
            <person name="Quesneville H."/>
            <person name="Colot V."/>
            <person name="Lysak M.A."/>
            <person name="Weigel D."/>
            <person name="Coupland G."/>
            <person name="Schneeberger K."/>
        </authorList>
    </citation>
    <scope>NUCLEOTIDE SEQUENCE [LARGE SCALE GENOMIC DNA]</scope>
    <source>
        <strain evidence="3">cv. Pajares</strain>
    </source>
</reference>
<dbReference type="AlphaFoldDB" id="A0A087FYS4"/>
<organism evidence="2 3">
    <name type="scientific">Arabis alpina</name>
    <name type="common">Alpine rock-cress</name>
    <dbReference type="NCBI Taxonomy" id="50452"/>
    <lineage>
        <taxon>Eukaryota</taxon>
        <taxon>Viridiplantae</taxon>
        <taxon>Streptophyta</taxon>
        <taxon>Embryophyta</taxon>
        <taxon>Tracheophyta</taxon>
        <taxon>Spermatophyta</taxon>
        <taxon>Magnoliopsida</taxon>
        <taxon>eudicotyledons</taxon>
        <taxon>Gunneridae</taxon>
        <taxon>Pentapetalae</taxon>
        <taxon>rosids</taxon>
        <taxon>malvids</taxon>
        <taxon>Brassicales</taxon>
        <taxon>Brassicaceae</taxon>
        <taxon>Arabideae</taxon>
        <taxon>Arabis</taxon>
    </lineage>
</organism>
<keyword evidence="3" id="KW-1185">Reference proteome</keyword>
<feature type="chain" id="PRO_5001821471" evidence="1">
    <location>
        <begin position="26"/>
        <end position="175"/>
    </location>
</feature>